<comment type="similarity">
    <text evidence="3 18">Belongs to the cation transport ATPase (P-type) (TC 3.A.3) family. Type IV subfamily.</text>
</comment>
<keyword evidence="6 16" id="KW-0547">Nucleotide-binding</keyword>
<gene>
    <name evidence="23" type="ORF">JRQ81_016397</name>
</gene>
<feature type="binding site" evidence="16">
    <location>
        <position position="461"/>
    </location>
    <ligand>
        <name>ATP</name>
        <dbReference type="ChEBI" id="CHEBI:30616"/>
    </ligand>
</feature>
<feature type="transmembrane region" description="Helical" evidence="18">
    <location>
        <begin position="126"/>
        <end position="145"/>
    </location>
</feature>
<feature type="region of interest" description="Disordered" evidence="19">
    <location>
        <begin position="48"/>
        <end position="70"/>
    </location>
</feature>
<dbReference type="SFLD" id="SFLDG00002">
    <property type="entry name" value="C1.7:_P-type_atpase_like"/>
    <property type="match status" value="1"/>
</dbReference>
<feature type="transmembrane region" description="Helical" evidence="18">
    <location>
        <begin position="1201"/>
        <end position="1221"/>
    </location>
</feature>
<evidence type="ECO:0000256" key="15">
    <source>
        <dbReference type="PIRSR" id="PIRSR606539-1"/>
    </source>
</evidence>
<sequence>MSWQLIALKLILILEKKLGTDTVWCSENSSQNTTMPFHLAKRNQMFPEGKDGSISQNESTSLGCNEPQQPTRTVNKNRIVIPCLGHFKEEYEKETKHYRNNSIRTSKYSLWSFVPRNLFEQFHRAANLYFLFIVLLNWVPVVEAFRKEITMIPLLVVLTIIAIKDGIEDYRKYRLDKKINNLVTQVYCRKEKAYTEKFWKDVKVGDFIRLACNEEIPADMVLLYSSDGDGICHIETSSLDGETNLKQRQVVKGYAEEDTEVDPETYTDRIECEPPNNDLNCFRGFIEHPNKERVGLSKENLLMRGCTIRNTEAVVGIVVYAGHETKAMLNNSGSRYKRSKLERKVNRDIIWCVLLLFMMCSVGAIGHGIWLNKYPDPPLFSSGKWLTPPLGGFLMFWTMIILLQVLIPISLYVSIEFVKLGHIYLIQNDIDLYHEPTDTRIQCGSLNIAEDLGQIKYIFSDKTGTLTENKMVFRRCSIAGQEYGHEENDKRLESCYEFELEDEEGGFFASQYSLKRPSRARFSRKSSAFIGGKSMSHMFRSFSAVGVPSMRQLAFSSPIETDVVPDPELENKFKKISKEHYGKFWTSETIPANLKISEFFIALSICNTVVVSVPDQRRLKRRWSSVARMPVLPRSDFKSTFSPQVATPTSLQPQSSEEMHSRKPATRPKPNVVHVQFPASLTSLGAESFESSASRATSRHDEMKSLHLTVSAPISIKRELSSDWEPMELSYEAESPDEAALVHAARAYQCTLKARNPDQVTVDVGPLGTLTFDMLHILPFDATRKRMSVVVKHPILNKIVMYTKGADSVIMNLLKKEQTGDQAASKDRRIERTQMHLNNYATKGLRTLCIAMKVISNEEYEEWLKGHLEAESSIESREEMLLASAERLENNLTLLGATGIEDRLQEGVPETIEDLQKAGISIWMLTGDKHETAINIAHSCKLLELTDELFILKSDSLDDCEKQMDCIFKKITKDVHPKKHSVKFLEGLSSSAVNRPSLGCALVLEGPTLEFALHERIRRKFLKLTACVQTVICCRATPLQKSRVVRLVQKELKVMTLAIGDGANDVSMIQVADIGIGISGQEGMQAVLASDFAVSQFRHLKKLLFVHGHWCYTRLANMILYFFYKNLAYVNLLFWYQFFCGFSGTPMTDYWSLIFFNLLYTSIPPIIYGILDKDLSAETLLLHPELYKASQKNEPYGSLPFALNLADAFYQSLVCFAISYFTYRNSAIDLYSFGTPLNTSMFFIILLHLVIESKSLNWIHFTILGMSILLYFSITMVLGATCVTCNPQGNPYWVIQRQLANLKFYLVCLISVVVALLPRYMVRVIQNTVCPSPLMEARLQQRKKLITEVEVSEPLRT</sequence>
<dbReference type="SFLD" id="SFLDF00027">
    <property type="entry name" value="p-type_atpase"/>
    <property type="match status" value="1"/>
</dbReference>
<evidence type="ECO:0000313" key="23">
    <source>
        <dbReference type="EMBL" id="KAJ7326638.1"/>
    </source>
</evidence>
<dbReference type="FunFam" id="2.70.150.10:FF:000022">
    <property type="entry name" value="Phospholipid-transporting ATPase"/>
    <property type="match status" value="1"/>
</dbReference>
<feature type="domain" description="P-type ATPase C-terminal" evidence="22">
    <location>
        <begin position="1087"/>
        <end position="1331"/>
    </location>
</feature>
<comment type="cofactor">
    <cofactor evidence="1 17">
        <name>Mg(2+)</name>
        <dbReference type="ChEBI" id="CHEBI:18420"/>
    </cofactor>
</comment>
<dbReference type="InterPro" id="IPR036412">
    <property type="entry name" value="HAD-like_sf"/>
</dbReference>
<keyword evidence="11 18" id="KW-1133">Transmembrane helix</keyword>
<dbReference type="GO" id="GO:0140351">
    <property type="term" value="F:glycosylceramide flippase activity"/>
    <property type="evidence" value="ECO:0007669"/>
    <property type="project" value="UniProtKB-ARBA"/>
</dbReference>
<evidence type="ECO:0000313" key="24">
    <source>
        <dbReference type="Proteomes" id="UP001142489"/>
    </source>
</evidence>
<evidence type="ECO:0000256" key="14">
    <source>
        <dbReference type="ARBA" id="ARBA00050913"/>
    </source>
</evidence>
<feature type="binding site" evidence="16">
    <location>
        <position position="1035"/>
    </location>
    <ligand>
        <name>ATP</name>
        <dbReference type="ChEBI" id="CHEBI:30616"/>
    </ligand>
</feature>
<keyword evidence="7" id="KW-0256">Endoplasmic reticulum</keyword>
<evidence type="ECO:0000256" key="10">
    <source>
        <dbReference type="ARBA" id="ARBA00022967"/>
    </source>
</evidence>
<evidence type="ECO:0000256" key="7">
    <source>
        <dbReference type="ARBA" id="ARBA00022824"/>
    </source>
</evidence>
<feature type="transmembrane region" description="Helical" evidence="18">
    <location>
        <begin position="1300"/>
        <end position="1317"/>
    </location>
</feature>
<dbReference type="SFLD" id="SFLDS00003">
    <property type="entry name" value="Haloacid_Dehalogenase"/>
    <property type="match status" value="1"/>
</dbReference>
<evidence type="ECO:0000256" key="13">
    <source>
        <dbReference type="ARBA" id="ARBA00034036"/>
    </source>
</evidence>
<feature type="binding site" evidence="17">
    <location>
        <position position="1065"/>
    </location>
    <ligand>
        <name>Mg(2+)</name>
        <dbReference type="ChEBI" id="CHEBI:18420"/>
    </ligand>
</feature>
<name>A0A9Q0XSS2_9SAUR</name>
<dbReference type="InterPro" id="IPR044492">
    <property type="entry name" value="P_typ_ATPase_HD_dom"/>
</dbReference>
<dbReference type="Gene3D" id="3.40.1110.10">
    <property type="entry name" value="Calcium-transporting ATPase, cytoplasmic domain N"/>
    <property type="match status" value="1"/>
</dbReference>
<dbReference type="InterPro" id="IPR023298">
    <property type="entry name" value="ATPase_P-typ_TM_dom_sf"/>
</dbReference>
<evidence type="ECO:0000256" key="18">
    <source>
        <dbReference type="RuleBase" id="RU362033"/>
    </source>
</evidence>
<evidence type="ECO:0000256" key="2">
    <source>
        <dbReference type="ARBA" id="ARBA00004477"/>
    </source>
</evidence>
<feature type="binding site" evidence="16">
    <location>
        <position position="1064"/>
    </location>
    <ligand>
        <name>ATP</name>
        <dbReference type="ChEBI" id="CHEBI:30616"/>
    </ligand>
</feature>
<dbReference type="PRINTS" id="PR00119">
    <property type="entry name" value="CATATPASE"/>
</dbReference>
<dbReference type="InterPro" id="IPR032630">
    <property type="entry name" value="P_typ_ATPase_c"/>
</dbReference>
<evidence type="ECO:0000259" key="21">
    <source>
        <dbReference type="Pfam" id="PF16209"/>
    </source>
</evidence>
<feature type="compositionally biased region" description="Polar residues" evidence="19">
    <location>
        <begin position="638"/>
        <end position="656"/>
    </location>
</feature>
<dbReference type="GO" id="GO:0005789">
    <property type="term" value="C:endoplasmic reticulum membrane"/>
    <property type="evidence" value="ECO:0007669"/>
    <property type="project" value="UniProtKB-SubCell"/>
</dbReference>
<dbReference type="FunFam" id="3.40.1110.10:FF:000009">
    <property type="entry name" value="Phospholipid-transporting ATPase"/>
    <property type="match status" value="1"/>
</dbReference>
<evidence type="ECO:0000256" key="8">
    <source>
        <dbReference type="ARBA" id="ARBA00022840"/>
    </source>
</evidence>
<feature type="transmembrane region" description="Helical" evidence="18">
    <location>
        <begin position="390"/>
        <end position="413"/>
    </location>
</feature>
<evidence type="ECO:0000256" key="19">
    <source>
        <dbReference type="SAM" id="MobiDB-lite"/>
    </source>
</evidence>
<reference evidence="23" key="1">
    <citation type="journal article" date="2023" name="DNA Res.">
        <title>Chromosome-level genome assembly of Phrynocephalus forsythii using third-generation DNA sequencing and Hi-C analysis.</title>
        <authorList>
            <person name="Qi Y."/>
            <person name="Zhao W."/>
            <person name="Zhao Y."/>
            <person name="Niu C."/>
            <person name="Cao S."/>
            <person name="Zhang Y."/>
        </authorList>
    </citation>
    <scope>NUCLEOTIDE SEQUENCE</scope>
    <source>
        <tissue evidence="23">Muscle</tissue>
    </source>
</reference>
<evidence type="ECO:0000256" key="16">
    <source>
        <dbReference type="PIRSR" id="PIRSR606539-2"/>
    </source>
</evidence>
<dbReference type="InterPro" id="IPR032631">
    <property type="entry name" value="P-type_ATPase_N"/>
</dbReference>
<dbReference type="Gene3D" id="2.70.150.10">
    <property type="entry name" value="Calcium-transporting ATPase, cytoplasmic transduction domain A"/>
    <property type="match status" value="1"/>
</dbReference>
<proteinExistence type="inferred from homology"/>
<feature type="domain" description="P-type ATPase N-terminal" evidence="21">
    <location>
        <begin position="87"/>
        <end position="150"/>
    </location>
</feature>
<keyword evidence="8 16" id="KW-0067">ATP-binding</keyword>
<evidence type="ECO:0000256" key="4">
    <source>
        <dbReference type="ARBA" id="ARBA00022692"/>
    </source>
</evidence>
<evidence type="ECO:0000256" key="1">
    <source>
        <dbReference type="ARBA" id="ARBA00001946"/>
    </source>
</evidence>
<organism evidence="23 24">
    <name type="scientific">Phrynocephalus forsythii</name>
    <dbReference type="NCBI Taxonomy" id="171643"/>
    <lineage>
        <taxon>Eukaryota</taxon>
        <taxon>Metazoa</taxon>
        <taxon>Chordata</taxon>
        <taxon>Craniata</taxon>
        <taxon>Vertebrata</taxon>
        <taxon>Euteleostomi</taxon>
        <taxon>Lepidosauria</taxon>
        <taxon>Squamata</taxon>
        <taxon>Bifurcata</taxon>
        <taxon>Unidentata</taxon>
        <taxon>Episquamata</taxon>
        <taxon>Toxicofera</taxon>
        <taxon>Iguania</taxon>
        <taxon>Acrodonta</taxon>
        <taxon>Agamidae</taxon>
        <taxon>Agaminae</taxon>
        <taxon>Phrynocephalus</taxon>
    </lineage>
</organism>
<evidence type="ECO:0000256" key="3">
    <source>
        <dbReference type="ARBA" id="ARBA00008109"/>
    </source>
</evidence>
<dbReference type="EMBL" id="JAPFRF010000007">
    <property type="protein sequence ID" value="KAJ7326638.1"/>
    <property type="molecule type" value="Genomic_DNA"/>
</dbReference>
<evidence type="ECO:0000256" key="9">
    <source>
        <dbReference type="ARBA" id="ARBA00022842"/>
    </source>
</evidence>
<feature type="signal peptide" evidence="20">
    <location>
        <begin position="1"/>
        <end position="19"/>
    </location>
</feature>
<comment type="subcellular location">
    <subcellularLocation>
        <location evidence="2">Endoplasmic reticulum membrane</location>
        <topology evidence="2">Multi-pass membrane protein</topology>
    </subcellularLocation>
    <subcellularLocation>
        <location evidence="18">Membrane</location>
        <topology evidence="18">Multi-pass membrane protein</topology>
    </subcellularLocation>
</comment>
<comment type="catalytic activity">
    <reaction evidence="14">
        <text>a beta-D-glucosyl-(1&lt;-&gt;1')-N-acylsphing-4-enine(out) + ATP + H2O = a beta-D-glucosyl-(1&lt;-&gt;1')-N-acylsphing-4-enine(in) + ADP + phosphate + H(+)</text>
        <dbReference type="Rhea" id="RHEA:66036"/>
        <dbReference type="ChEBI" id="CHEBI:15377"/>
        <dbReference type="ChEBI" id="CHEBI:15378"/>
        <dbReference type="ChEBI" id="CHEBI:22801"/>
        <dbReference type="ChEBI" id="CHEBI:30616"/>
        <dbReference type="ChEBI" id="CHEBI:43474"/>
        <dbReference type="ChEBI" id="CHEBI:456216"/>
    </reaction>
    <physiologicalReaction direction="left-to-right" evidence="14">
        <dbReference type="Rhea" id="RHEA:66037"/>
    </physiologicalReaction>
</comment>
<dbReference type="NCBIfam" id="TIGR01652">
    <property type="entry name" value="ATPase-Plipid"/>
    <property type="match status" value="2"/>
</dbReference>
<dbReference type="GO" id="GO:0016887">
    <property type="term" value="F:ATP hydrolysis activity"/>
    <property type="evidence" value="ECO:0007669"/>
    <property type="project" value="InterPro"/>
</dbReference>
<protein>
    <recommendedName>
        <fullName evidence="18">Phospholipid-transporting ATPase</fullName>
        <ecNumber evidence="18">7.6.2.1</ecNumber>
    </recommendedName>
</protein>
<evidence type="ECO:0000259" key="22">
    <source>
        <dbReference type="Pfam" id="PF16212"/>
    </source>
</evidence>
<keyword evidence="24" id="KW-1185">Reference proteome</keyword>
<dbReference type="GO" id="GO:0000287">
    <property type="term" value="F:magnesium ion binding"/>
    <property type="evidence" value="ECO:0007669"/>
    <property type="project" value="UniProtKB-UniRule"/>
</dbReference>
<dbReference type="Gene3D" id="3.40.50.1000">
    <property type="entry name" value="HAD superfamily/HAD-like"/>
    <property type="match status" value="1"/>
</dbReference>
<dbReference type="GO" id="GO:1990531">
    <property type="term" value="C:phospholipid-translocating ATPase complex"/>
    <property type="evidence" value="ECO:0007669"/>
    <property type="project" value="UniProtKB-ARBA"/>
</dbReference>
<feature type="binding site" evidence="16">
    <location>
        <position position="926"/>
    </location>
    <ligand>
        <name>ATP</name>
        <dbReference type="ChEBI" id="CHEBI:30616"/>
    </ligand>
</feature>
<feature type="binding site" evidence="17">
    <location>
        <position position="1061"/>
    </location>
    <ligand>
        <name>Mg(2+)</name>
        <dbReference type="ChEBI" id="CHEBI:18420"/>
    </ligand>
</feature>
<dbReference type="InterPro" id="IPR008250">
    <property type="entry name" value="ATPase_P-typ_transduc_dom_A_sf"/>
</dbReference>
<evidence type="ECO:0000256" key="20">
    <source>
        <dbReference type="SAM" id="SignalP"/>
    </source>
</evidence>
<dbReference type="Pfam" id="PF16209">
    <property type="entry name" value="PhoLip_ATPase_N"/>
    <property type="match status" value="1"/>
</dbReference>
<dbReference type="InterPro" id="IPR001757">
    <property type="entry name" value="P_typ_ATPase"/>
</dbReference>
<keyword evidence="10 18" id="KW-1278">Translocase</keyword>
<feature type="transmembrane region" description="Helical" evidence="18">
    <location>
        <begin position="349"/>
        <end position="370"/>
    </location>
</feature>
<dbReference type="InterPro" id="IPR018303">
    <property type="entry name" value="ATPase_P-typ_P_site"/>
</dbReference>
<feature type="binding site" evidence="16">
    <location>
        <position position="927"/>
    </location>
    <ligand>
        <name>ATP</name>
        <dbReference type="ChEBI" id="CHEBI:30616"/>
    </ligand>
</feature>
<feature type="active site" description="4-aspartylphosphate intermediate" evidence="15">
    <location>
        <position position="461"/>
    </location>
</feature>
<feature type="binding site" evidence="16">
    <location>
        <position position="462"/>
    </location>
    <ligand>
        <name>ATP</name>
        <dbReference type="ChEBI" id="CHEBI:30616"/>
    </ligand>
</feature>
<feature type="binding site" evidence="16">
    <location>
        <position position="1065"/>
    </location>
    <ligand>
        <name>ATP</name>
        <dbReference type="ChEBI" id="CHEBI:30616"/>
    </ligand>
</feature>
<evidence type="ECO:0000256" key="6">
    <source>
        <dbReference type="ARBA" id="ARBA00022741"/>
    </source>
</evidence>
<dbReference type="CDD" id="cd02073">
    <property type="entry name" value="P-type_ATPase_APLT_Dnf-like"/>
    <property type="match status" value="1"/>
</dbReference>
<dbReference type="SUPFAM" id="SSF81653">
    <property type="entry name" value="Calcium ATPase, transduction domain A"/>
    <property type="match status" value="1"/>
</dbReference>
<dbReference type="GO" id="GO:0005524">
    <property type="term" value="F:ATP binding"/>
    <property type="evidence" value="ECO:0007669"/>
    <property type="project" value="UniProtKB-UniRule"/>
</dbReference>
<dbReference type="EC" id="7.6.2.1" evidence="18"/>
<accession>A0A9Q0XSS2</accession>
<feature type="binding site" evidence="16">
    <location>
        <position position="928"/>
    </location>
    <ligand>
        <name>ATP</name>
        <dbReference type="ChEBI" id="CHEBI:30616"/>
    </ligand>
</feature>
<feature type="binding site" evidence="16">
    <location>
        <position position="846"/>
    </location>
    <ligand>
        <name>ATP</name>
        <dbReference type="ChEBI" id="CHEBI:30616"/>
    </ligand>
</feature>
<feature type="transmembrane region" description="Helical" evidence="18">
    <location>
        <begin position="1233"/>
        <end position="1251"/>
    </location>
</feature>
<dbReference type="PROSITE" id="PS00154">
    <property type="entry name" value="ATPASE_E1_E2"/>
    <property type="match status" value="1"/>
</dbReference>
<feature type="chain" id="PRO_5040510567" description="Phospholipid-transporting ATPase" evidence="20">
    <location>
        <begin position="20"/>
        <end position="1357"/>
    </location>
</feature>
<feature type="transmembrane region" description="Helical" evidence="18">
    <location>
        <begin position="1119"/>
        <end position="1138"/>
    </location>
</feature>
<keyword evidence="12 18" id="KW-0472">Membrane</keyword>
<keyword evidence="9 17" id="KW-0460">Magnesium</keyword>
<keyword evidence="20" id="KW-0732">Signal</keyword>
<dbReference type="Pfam" id="PF13246">
    <property type="entry name" value="Cation_ATPase"/>
    <property type="match status" value="1"/>
</dbReference>
<dbReference type="OrthoDB" id="377733at2759"/>
<dbReference type="InterPro" id="IPR006539">
    <property type="entry name" value="P-type_ATPase_IV"/>
</dbReference>
<feature type="transmembrane region" description="Helical" evidence="18">
    <location>
        <begin position="1150"/>
        <end position="1171"/>
    </location>
</feature>
<dbReference type="NCBIfam" id="TIGR01494">
    <property type="entry name" value="ATPase_P-type"/>
    <property type="match status" value="2"/>
</dbReference>
<dbReference type="Pfam" id="PF16212">
    <property type="entry name" value="PhoLip_ATPase_C"/>
    <property type="match status" value="1"/>
</dbReference>
<feature type="binding site" evidence="17">
    <location>
        <position position="461"/>
    </location>
    <ligand>
        <name>Mg(2+)</name>
        <dbReference type="ChEBI" id="CHEBI:18420"/>
    </ligand>
</feature>
<dbReference type="GO" id="GO:0045332">
    <property type="term" value="P:phospholipid translocation"/>
    <property type="evidence" value="ECO:0007669"/>
    <property type="project" value="TreeGrafter"/>
</dbReference>
<dbReference type="InterPro" id="IPR023214">
    <property type="entry name" value="HAD_sf"/>
</dbReference>
<keyword evidence="5 17" id="KW-0479">Metal-binding</keyword>
<dbReference type="SUPFAM" id="SSF81660">
    <property type="entry name" value="Metal cation-transporting ATPase, ATP-binding domain N"/>
    <property type="match status" value="1"/>
</dbReference>
<dbReference type="FunFam" id="3.40.50.1000:FF:000001">
    <property type="entry name" value="Phospholipid-transporting ATPase IC"/>
    <property type="match status" value="1"/>
</dbReference>
<feature type="compositionally biased region" description="Polar residues" evidence="19">
    <location>
        <begin position="53"/>
        <end position="70"/>
    </location>
</feature>
<dbReference type="SUPFAM" id="SSF81665">
    <property type="entry name" value="Calcium ATPase, transmembrane domain M"/>
    <property type="match status" value="1"/>
</dbReference>
<feature type="binding site" evidence="16">
    <location>
        <position position="780"/>
    </location>
    <ligand>
        <name>ATP</name>
        <dbReference type="ChEBI" id="CHEBI:30616"/>
    </ligand>
</feature>
<feature type="binding site" evidence="16">
    <location>
        <position position="738"/>
    </location>
    <ligand>
        <name>ATP</name>
        <dbReference type="ChEBI" id="CHEBI:30616"/>
    </ligand>
</feature>
<dbReference type="PANTHER" id="PTHR24092:SF84">
    <property type="entry name" value="PHOSPHOLIPID-TRANSPORTING ATPASE VD"/>
    <property type="match status" value="1"/>
</dbReference>
<dbReference type="PANTHER" id="PTHR24092">
    <property type="entry name" value="PROBABLE PHOSPHOLIPID-TRANSPORTING ATPASE"/>
    <property type="match status" value="1"/>
</dbReference>
<keyword evidence="4 18" id="KW-0812">Transmembrane</keyword>
<evidence type="ECO:0000256" key="5">
    <source>
        <dbReference type="ARBA" id="ARBA00022723"/>
    </source>
</evidence>
<dbReference type="SUPFAM" id="SSF56784">
    <property type="entry name" value="HAD-like"/>
    <property type="match status" value="1"/>
</dbReference>
<feature type="binding site" evidence="16">
    <location>
        <position position="804"/>
    </location>
    <ligand>
        <name>ATP</name>
        <dbReference type="ChEBI" id="CHEBI:30616"/>
    </ligand>
</feature>
<dbReference type="Proteomes" id="UP001142489">
    <property type="component" value="Unassembled WGS sequence"/>
</dbReference>
<dbReference type="InterPro" id="IPR023299">
    <property type="entry name" value="ATPase_P-typ_cyto_dom_N"/>
</dbReference>
<feature type="region of interest" description="Disordered" evidence="19">
    <location>
        <begin position="638"/>
        <end position="672"/>
    </location>
</feature>
<evidence type="ECO:0000256" key="11">
    <source>
        <dbReference type="ARBA" id="ARBA00022989"/>
    </source>
</evidence>
<dbReference type="GO" id="GO:0005886">
    <property type="term" value="C:plasma membrane"/>
    <property type="evidence" value="ECO:0007669"/>
    <property type="project" value="TreeGrafter"/>
</dbReference>
<dbReference type="FunFam" id="3.40.50.1000:FF:000023">
    <property type="entry name" value="Phospholipid-transporting ATPase"/>
    <property type="match status" value="1"/>
</dbReference>
<evidence type="ECO:0000256" key="12">
    <source>
        <dbReference type="ARBA" id="ARBA00023136"/>
    </source>
</evidence>
<feature type="binding site" evidence="16">
    <location>
        <position position="1041"/>
    </location>
    <ligand>
        <name>ATP</name>
        <dbReference type="ChEBI" id="CHEBI:30616"/>
    </ligand>
</feature>
<feature type="binding site" evidence="17">
    <location>
        <position position="463"/>
    </location>
    <ligand>
        <name>Mg(2+)</name>
        <dbReference type="ChEBI" id="CHEBI:18420"/>
    </ligand>
</feature>
<comment type="catalytic activity">
    <reaction evidence="13 18">
        <text>ATP + H2O + phospholipidSide 1 = ADP + phosphate + phospholipidSide 2.</text>
        <dbReference type="EC" id="7.6.2.1"/>
    </reaction>
</comment>
<feature type="binding site" evidence="16">
    <location>
        <position position="463"/>
    </location>
    <ligand>
        <name>ATP</name>
        <dbReference type="ChEBI" id="CHEBI:30616"/>
    </ligand>
</feature>
<comment type="caution">
    <text evidence="23">The sequence shown here is derived from an EMBL/GenBank/DDBJ whole genome shotgun (WGS) entry which is preliminary data.</text>
</comment>
<feature type="transmembrane region" description="Helical" evidence="18">
    <location>
        <begin position="1258"/>
        <end position="1280"/>
    </location>
</feature>
<evidence type="ECO:0000256" key="17">
    <source>
        <dbReference type="PIRSR" id="PIRSR606539-3"/>
    </source>
</evidence>